<evidence type="ECO:0000256" key="15">
    <source>
        <dbReference type="ARBA" id="ARBA00045077"/>
    </source>
</evidence>
<sequence length="254" mass="27483">MKITVLLPSLFTLISAHGFVQQIWLGDNLVDTWNPYKDPSKKGLNKITRKFRDNGPVTDGTFETDAITCNVAEGGNNVAVSATAEVAAGSTVKFMWTDWQSDHPGPIMTYLASCSGPCSSFSGSTGPVWVKIDQSGYDANESVPWASKRLPTQNSTYMLTLPSSIAPGEYILRHEILGLQRTNTDGSLAQFYAGCHQITVTGSGTTKFPEGIELPGAYRSDDKTSIFLEYRDISASNPYTPPGGPVWGDKGWAT</sequence>
<keyword evidence="3" id="KW-0964">Secreted</keyword>
<evidence type="ECO:0000256" key="11">
    <source>
        <dbReference type="ARBA" id="ARBA00023180"/>
    </source>
</evidence>
<comment type="cofactor">
    <cofactor evidence="1">
        <name>Cu(2+)</name>
        <dbReference type="ChEBI" id="CHEBI:29036"/>
    </cofactor>
</comment>
<dbReference type="InterPro" id="IPR005103">
    <property type="entry name" value="AA9_LPMO"/>
</dbReference>
<evidence type="ECO:0000256" key="13">
    <source>
        <dbReference type="ARBA" id="ARBA00023326"/>
    </source>
</evidence>
<dbReference type="GO" id="GO:0030245">
    <property type="term" value="P:cellulose catabolic process"/>
    <property type="evidence" value="ECO:0007669"/>
    <property type="project" value="UniProtKB-KW"/>
</dbReference>
<keyword evidence="9" id="KW-0503">Monooxygenase</keyword>
<comment type="similarity">
    <text evidence="14">Belongs to the polysaccharide monooxygenase AA9 family.</text>
</comment>
<dbReference type="EC" id="1.14.99.56" evidence="16"/>
<evidence type="ECO:0000256" key="4">
    <source>
        <dbReference type="ARBA" id="ARBA00022723"/>
    </source>
</evidence>
<keyword evidence="5 17" id="KW-0732">Signal</keyword>
<dbReference type="Gene3D" id="2.70.50.70">
    <property type="match status" value="1"/>
</dbReference>
<evidence type="ECO:0000256" key="10">
    <source>
        <dbReference type="ARBA" id="ARBA00023157"/>
    </source>
</evidence>
<dbReference type="GO" id="GO:0046872">
    <property type="term" value="F:metal ion binding"/>
    <property type="evidence" value="ECO:0007669"/>
    <property type="project" value="UniProtKB-KW"/>
</dbReference>
<evidence type="ECO:0000256" key="17">
    <source>
        <dbReference type="SAM" id="SignalP"/>
    </source>
</evidence>
<gene>
    <name evidence="19" type="ORF">IFR04_010923</name>
</gene>
<keyword evidence="10" id="KW-1015">Disulfide bond</keyword>
<evidence type="ECO:0000313" key="20">
    <source>
        <dbReference type="Proteomes" id="UP000664132"/>
    </source>
</evidence>
<keyword evidence="13" id="KW-0624">Polysaccharide degradation</keyword>
<proteinExistence type="inferred from homology"/>
<dbReference type="AlphaFoldDB" id="A0A8H7TBT9"/>
<dbReference type="CDD" id="cd21175">
    <property type="entry name" value="LPMO_AA9"/>
    <property type="match status" value="1"/>
</dbReference>
<feature type="signal peptide" evidence="17">
    <location>
        <begin position="1"/>
        <end position="16"/>
    </location>
</feature>
<evidence type="ECO:0000313" key="19">
    <source>
        <dbReference type="EMBL" id="KAG4415973.1"/>
    </source>
</evidence>
<dbReference type="GO" id="GO:0005576">
    <property type="term" value="C:extracellular region"/>
    <property type="evidence" value="ECO:0007669"/>
    <property type="project" value="UniProtKB-SubCell"/>
</dbReference>
<evidence type="ECO:0000256" key="14">
    <source>
        <dbReference type="ARBA" id="ARBA00044502"/>
    </source>
</evidence>
<evidence type="ECO:0000256" key="6">
    <source>
        <dbReference type="ARBA" id="ARBA00023001"/>
    </source>
</evidence>
<evidence type="ECO:0000256" key="12">
    <source>
        <dbReference type="ARBA" id="ARBA00023277"/>
    </source>
</evidence>
<dbReference type="Proteomes" id="UP000664132">
    <property type="component" value="Unassembled WGS sequence"/>
</dbReference>
<dbReference type="OrthoDB" id="4849160at2759"/>
<dbReference type="Pfam" id="PF03443">
    <property type="entry name" value="AA9"/>
    <property type="match status" value="1"/>
</dbReference>
<keyword evidence="6" id="KW-0136">Cellulose degradation</keyword>
<feature type="chain" id="PRO_5034080849" description="lytic cellulose monooxygenase (C4-dehydrogenating)" evidence="17">
    <location>
        <begin position="17"/>
        <end position="254"/>
    </location>
</feature>
<accession>A0A8H7TBT9</accession>
<protein>
    <recommendedName>
        <fullName evidence="16">lytic cellulose monooxygenase (C4-dehydrogenating)</fullName>
        <ecNumber evidence="16">1.14.99.56</ecNumber>
    </recommendedName>
</protein>
<evidence type="ECO:0000256" key="1">
    <source>
        <dbReference type="ARBA" id="ARBA00001973"/>
    </source>
</evidence>
<evidence type="ECO:0000256" key="16">
    <source>
        <dbReference type="ARBA" id="ARBA00047174"/>
    </source>
</evidence>
<keyword evidence="12" id="KW-0119">Carbohydrate metabolism</keyword>
<reference evidence="19" key="1">
    <citation type="submission" date="2021-02" db="EMBL/GenBank/DDBJ databases">
        <title>Genome sequence Cadophora malorum strain M34.</title>
        <authorList>
            <person name="Stefanovic E."/>
            <person name="Vu D."/>
            <person name="Scully C."/>
            <person name="Dijksterhuis J."/>
            <person name="Roader J."/>
            <person name="Houbraken J."/>
        </authorList>
    </citation>
    <scope>NUCLEOTIDE SEQUENCE</scope>
    <source>
        <strain evidence="19">M34</strain>
    </source>
</reference>
<dbReference type="PANTHER" id="PTHR33353:SF10">
    <property type="entry name" value="ENDO-BETA-1,4-GLUCANASE D"/>
    <property type="match status" value="1"/>
</dbReference>
<keyword evidence="8" id="KW-0186">Copper</keyword>
<dbReference type="GO" id="GO:0004497">
    <property type="term" value="F:monooxygenase activity"/>
    <property type="evidence" value="ECO:0007669"/>
    <property type="project" value="UniProtKB-KW"/>
</dbReference>
<organism evidence="19 20">
    <name type="scientific">Cadophora malorum</name>
    <dbReference type="NCBI Taxonomy" id="108018"/>
    <lineage>
        <taxon>Eukaryota</taxon>
        <taxon>Fungi</taxon>
        <taxon>Dikarya</taxon>
        <taxon>Ascomycota</taxon>
        <taxon>Pezizomycotina</taxon>
        <taxon>Leotiomycetes</taxon>
        <taxon>Helotiales</taxon>
        <taxon>Ploettnerulaceae</taxon>
        <taxon>Cadophora</taxon>
    </lineage>
</organism>
<dbReference type="EMBL" id="JAFJYH010000202">
    <property type="protein sequence ID" value="KAG4415973.1"/>
    <property type="molecule type" value="Genomic_DNA"/>
</dbReference>
<comment type="subcellular location">
    <subcellularLocation>
        <location evidence="2">Secreted</location>
    </subcellularLocation>
</comment>
<comment type="caution">
    <text evidence="19">The sequence shown here is derived from an EMBL/GenBank/DDBJ whole genome shotgun (WGS) entry which is preliminary data.</text>
</comment>
<evidence type="ECO:0000256" key="2">
    <source>
        <dbReference type="ARBA" id="ARBA00004613"/>
    </source>
</evidence>
<comment type="catalytic activity">
    <reaction evidence="15">
        <text>[(1-&gt;4)-beta-D-glucosyl]n+m + reduced acceptor + O2 = 4-dehydro-beta-D-glucosyl-[(1-&gt;4)-beta-D-glucosyl]n-1 + [(1-&gt;4)-beta-D-glucosyl]m + acceptor + H2O.</text>
        <dbReference type="EC" id="1.14.99.56"/>
    </reaction>
</comment>
<evidence type="ECO:0000256" key="8">
    <source>
        <dbReference type="ARBA" id="ARBA00023008"/>
    </source>
</evidence>
<evidence type="ECO:0000256" key="5">
    <source>
        <dbReference type="ARBA" id="ARBA00022729"/>
    </source>
</evidence>
<name>A0A8H7TBT9_9HELO</name>
<evidence type="ECO:0000256" key="3">
    <source>
        <dbReference type="ARBA" id="ARBA00022525"/>
    </source>
</evidence>
<dbReference type="PANTHER" id="PTHR33353">
    <property type="entry name" value="PUTATIVE (AFU_ORTHOLOGUE AFUA_1G12560)-RELATED"/>
    <property type="match status" value="1"/>
</dbReference>
<evidence type="ECO:0000256" key="7">
    <source>
        <dbReference type="ARBA" id="ARBA00023002"/>
    </source>
</evidence>
<keyword evidence="7" id="KW-0560">Oxidoreductase</keyword>
<keyword evidence="20" id="KW-1185">Reference proteome</keyword>
<keyword evidence="4" id="KW-0479">Metal-binding</keyword>
<evidence type="ECO:0000256" key="9">
    <source>
        <dbReference type="ARBA" id="ARBA00023033"/>
    </source>
</evidence>
<dbReference type="InterPro" id="IPR049892">
    <property type="entry name" value="AA9"/>
</dbReference>
<keyword evidence="11" id="KW-0325">Glycoprotein</keyword>
<feature type="domain" description="Auxiliary Activity family 9 catalytic" evidence="18">
    <location>
        <begin position="17"/>
        <end position="231"/>
    </location>
</feature>
<evidence type="ECO:0000259" key="18">
    <source>
        <dbReference type="Pfam" id="PF03443"/>
    </source>
</evidence>